<organism evidence="2">
    <name type="scientific">marine metagenome</name>
    <dbReference type="NCBI Taxonomy" id="408172"/>
    <lineage>
        <taxon>unclassified sequences</taxon>
        <taxon>metagenomes</taxon>
        <taxon>ecological metagenomes</taxon>
    </lineage>
</organism>
<evidence type="ECO:0000313" key="2">
    <source>
        <dbReference type="EMBL" id="SVB73037.1"/>
    </source>
</evidence>
<dbReference type="Gene3D" id="2.40.128.520">
    <property type="match status" value="1"/>
</dbReference>
<sequence length="162" mass="18273">MKKHSFILSLSCLLISTNLFGESLVFGYWLTSGSVVKTENCDGYICATIETIFVEDGVDPKQILDDQNKDKDLRSRPLVGVNIFYDFLIKDVDQKVFKGGKVYDPRRGKTYKSKLHLNDDGTLRVEGCLAFICDGESWRPLDIIINEDGTKEGVLRGVNKEE</sequence>
<proteinExistence type="predicted"/>
<feature type="domain" description="DUF2147" evidence="1">
    <location>
        <begin position="27"/>
        <end position="138"/>
    </location>
</feature>
<dbReference type="PANTHER" id="PTHR36919">
    <property type="entry name" value="BLR1215 PROTEIN"/>
    <property type="match status" value="1"/>
</dbReference>
<dbReference type="InterPro" id="IPR019223">
    <property type="entry name" value="DUF2147"/>
</dbReference>
<dbReference type="AlphaFoldDB" id="A0A382GEJ9"/>
<gene>
    <name evidence="2" type="ORF">METZ01_LOCUS225891</name>
</gene>
<protein>
    <recommendedName>
        <fullName evidence="1">DUF2147 domain-containing protein</fullName>
    </recommendedName>
</protein>
<accession>A0A382GEJ9</accession>
<dbReference type="PANTHER" id="PTHR36919:SF2">
    <property type="entry name" value="BLL6627 PROTEIN"/>
    <property type="match status" value="1"/>
</dbReference>
<dbReference type="EMBL" id="UINC01054844">
    <property type="protein sequence ID" value="SVB73037.1"/>
    <property type="molecule type" value="Genomic_DNA"/>
</dbReference>
<name>A0A382GEJ9_9ZZZZ</name>
<evidence type="ECO:0000259" key="1">
    <source>
        <dbReference type="Pfam" id="PF09917"/>
    </source>
</evidence>
<reference evidence="2" key="1">
    <citation type="submission" date="2018-05" db="EMBL/GenBank/DDBJ databases">
        <authorList>
            <person name="Lanie J.A."/>
            <person name="Ng W.-L."/>
            <person name="Kazmierczak K.M."/>
            <person name="Andrzejewski T.M."/>
            <person name="Davidsen T.M."/>
            <person name="Wayne K.J."/>
            <person name="Tettelin H."/>
            <person name="Glass J.I."/>
            <person name="Rusch D."/>
            <person name="Podicherti R."/>
            <person name="Tsui H.-C.T."/>
            <person name="Winkler M.E."/>
        </authorList>
    </citation>
    <scope>NUCLEOTIDE SEQUENCE</scope>
</reference>
<dbReference type="Pfam" id="PF09917">
    <property type="entry name" value="DUF2147"/>
    <property type="match status" value="1"/>
</dbReference>